<evidence type="ECO:0000313" key="12">
    <source>
        <dbReference type="EMBL" id="KAI6647141.1"/>
    </source>
</evidence>
<dbReference type="SMART" id="SM00034">
    <property type="entry name" value="CLECT"/>
    <property type="match status" value="1"/>
</dbReference>
<dbReference type="PROSITE" id="PS50835">
    <property type="entry name" value="IG_LIKE"/>
    <property type="match status" value="1"/>
</dbReference>
<evidence type="ECO:0000259" key="8">
    <source>
        <dbReference type="PROSITE" id="PS50041"/>
    </source>
</evidence>
<feature type="domain" description="Tyrosine-protein phosphatase" evidence="9">
    <location>
        <begin position="731"/>
        <end position="991"/>
    </location>
</feature>
<evidence type="ECO:0000256" key="1">
    <source>
        <dbReference type="ARBA" id="ARBA00009580"/>
    </source>
</evidence>
<dbReference type="InterPro" id="IPR016130">
    <property type="entry name" value="Tyr_Pase_AS"/>
</dbReference>
<feature type="domain" description="C-type lectin" evidence="8">
    <location>
        <begin position="35"/>
        <end position="142"/>
    </location>
</feature>
<dbReference type="Pfam" id="PF00102">
    <property type="entry name" value="Y_phosphatase"/>
    <property type="match status" value="2"/>
</dbReference>
<comment type="caution">
    <text evidence="12">The sequence shown here is derived from an EMBL/GenBank/DDBJ whole genome shotgun (WGS) entry which is preliminary data.</text>
</comment>
<keyword evidence="13" id="KW-1185">Reference proteome</keyword>
<dbReference type="Gene3D" id="3.90.190.10">
    <property type="entry name" value="Protein tyrosine phosphatase superfamily"/>
    <property type="match status" value="2"/>
</dbReference>
<feature type="transmembrane region" description="Helical" evidence="6">
    <location>
        <begin position="285"/>
        <end position="318"/>
    </location>
</feature>
<dbReference type="PRINTS" id="PR00700">
    <property type="entry name" value="PRTYPHPHTASE"/>
</dbReference>
<dbReference type="InterPro" id="IPR001304">
    <property type="entry name" value="C-type_lectin-like"/>
</dbReference>
<dbReference type="InterPro" id="IPR029021">
    <property type="entry name" value="Prot-tyrosine_phosphatase-like"/>
</dbReference>
<dbReference type="Pfam" id="PF00059">
    <property type="entry name" value="Lectin_C"/>
    <property type="match status" value="1"/>
</dbReference>
<dbReference type="SUPFAM" id="SSF52799">
    <property type="entry name" value="(Phosphotyrosine protein) phosphatases II"/>
    <property type="match status" value="2"/>
</dbReference>
<comment type="similarity">
    <text evidence="1">Belongs to the protein-tyrosine phosphatase family.</text>
</comment>
<evidence type="ECO:0000256" key="3">
    <source>
        <dbReference type="ARBA" id="ARBA00022801"/>
    </source>
</evidence>
<dbReference type="CDD" id="cd00037">
    <property type="entry name" value="CLECT"/>
    <property type="match status" value="1"/>
</dbReference>
<dbReference type="FunFam" id="3.90.190.10:FF:000102">
    <property type="entry name" value="Receptor-type tyrosine-protein phosphatase"/>
    <property type="match status" value="1"/>
</dbReference>
<evidence type="ECO:0000259" key="9">
    <source>
        <dbReference type="PROSITE" id="PS50055"/>
    </source>
</evidence>
<dbReference type="GO" id="GO:0004725">
    <property type="term" value="F:protein tyrosine phosphatase activity"/>
    <property type="evidence" value="ECO:0007669"/>
    <property type="project" value="UniProtKB-EC"/>
</dbReference>
<dbReference type="PROSITE" id="PS50041">
    <property type="entry name" value="C_TYPE_LECTIN_2"/>
    <property type="match status" value="1"/>
</dbReference>
<feature type="domain" description="Tyrosine specific protein phosphatases" evidence="10">
    <location>
        <begin position="617"/>
        <end position="691"/>
    </location>
</feature>
<dbReference type="SMART" id="SM00404">
    <property type="entry name" value="PTPc_motif"/>
    <property type="match status" value="2"/>
</dbReference>
<dbReference type="SUPFAM" id="SSF56436">
    <property type="entry name" value="C-type lectin-like"/>
    <property type="match status" value="1"/>
</dbReference>
<keyword evidence="12" id="KW-0675">Receptor</keyword>
<evidence type="ECO:0000259" key="11">
    <source>
        <dbReference type="PROSITE" id="PS50835"/>
    </source>
</evidence>
<dbReference type="PROSITE" id="PS50055">
    <property type="entry name" value="TYR_PHOSPHATASE_PTP"/>
    <property type="match status" value="2"/>
</dbReference>
<dbReference type="Gene3D" id="3.10.100.10">
    <property type="entry name" value="Mannose-Binding Protein A, subunit A"/>
    <property type="match status" value="1"/>
</dbReference>
<keyword evidence="3" id="KW-0378">Hydrolase</keyword>
<feature type="domain" description="Tyrosine specific protein phosphatases" evidence="10">
    <location>
        <begin position="907"/>
        <end position="982"/>
    </location>
</feature>
<sequence length="996" mass="113376">MYFSKIHFVFILEIICVLRCSALSIDFGTNCDVFYNNSCFIYISELDLSWENSRQNCITRGGHLTSINSENEDEMLQNLVKNYPGNSLGTLAWIGLNYSSYNELSNWEDGNPLTYTKVPIINDPDGCIGINGYGAWRSAPCSSSMDIHRICRKPGSAFAIRENEQYQTITNDAITNSSILPTILACRTDTYPQSNRTISWEYKATRSNVWNSMNADTSENGISELAINKNGSYRCHVTSGGAEQIYTTTTTGAQTTIPATTGTTESVSVSMIQTNSTLTPEGISITVIAIGAVVGFVVLTACIIVMIIIIFIIIIICIRKRKPKEYQYLSKIKYSNSLTAAIPPPSVRQCKQKNDRKNYEFLKDVIPGIDITEKELMETLEDSNIEIPESIYSSNYINLPSKSQPKMKLYYEDITEFVDPKMEPIKLDLYKQHLTKLIKNTGLFEEEFKSLGGVTLKYPCENAVMAHNKQKNKYKMIFPYDKSRVILTPLDGDYMTTYINASYIPGLYCTEKFIAAQAPKEETVVDFWRMIMESDVTNIVMLSNIIEGNRKKCEMYFPLDSRTPEQFGKFKIQQIHAETFLGYIVRIFQASNGEKTQKIKHFHFTAWPDQDVPIVYDELLNFTQKVHNDVKDTKSHILVHCSAGVGRTGTFITLFNILSAIEKSQPISIYKVVYEMRESRPQMVQTFRQYKFIYLSVSELLFQDTSIEASEFTSTYKQYLETDIEGYESILYQQFNELNFQTDEIIELPYETGSDPQNAKKNPVAKIVPYDDNRVVLIPLTDMNDYINASYISNLNFIATVHPNTHTMADFLQMVTQTASSLVIMLTTRKEKGEIEGKRSKRASYWGKTDECTHINPFTVRNTHSEKVSTIIKQSLIIENNEDGMSHSVTQLILLAWNDKGEATDIKSILLLIQTMQKYRQENPNLPIIVHCSDGIGRTGVLLTTYKIIEHINNKDAIDIFHVIKGLRSERMHFVPTLNHFLSCFALVNEYCSTTI</sequence>
<dbReference type="InterPro" id="IPR000387">
    <property type="entry name" value="Tyr_Pase_dom"/>
</dbReference>
<keyword evidence="7" id="KW-0732">Signal</keyword>
<dbReference type="EMBL" id="JAKMXF010000345">
    <property type="protein sequence ID" value="KAI6647141.1"/>
    <property type="molecule type" value="Genomic_DNA"/>
</dbReference>
<proteinExistence type="inferred from homology"/>
<feature type="domain" description="Tyrosine-protein phosphatase" evidence="9">
    <location>
        <begin position="444"/>
        <end position="700"/>
    </location>
</feature>
<dbReference type="InterPro" id="IPR016187">
    <property type="entry name" value="CTDL_fold"/>
</dbReference>
<feature type="signal peptide" evidence="7">
    <location>
        <begin position="1"/>
        <end position="22"/>
    </location>
</feature>
<evidence type="ECO:0000256" key="4">
    <source>
        <dbReference type="ARBA" id="ARBA00022912"/>
    </source>
</evidence>
<dbReference type="PROSITE" id="PS00383">
    <property type="entry name" value="TYR_PHOSPHATASE_1"/>
    <property type="match status" value="2"/>
</dbReference>
<dbReference type="InterPro" id="IPR003595">
    <property type="entry name" value="Tyr_Pase_cat"/>
</dbReference>
<evidence type="ECO:0000259" key="10">
    <source>
        <dbReference type="PROSITE" id="PS50056"/>
    </source>
</evidence>
<dbReference type="AlphaFoldDB" id="A0AAV7JF10"/>
<dbReference type="InterPro" id="IPR050348">
    <property type="entry name" value="Protein-Tyr_Phosphatase"/>
</dbReference>
<dbReference type="InterPro" id="IPR000242">
    <property type="entry name" value="PTP_cat"/>
</dbReference>
<evidence type="ECO:0000313" key="13">
    <source>
        <dbReference type="Proteomes" id="UP001165289"/>
    </source>
</evidence>
<keyword evidence="6" id="KW-0472">Membrane</keyword>
<dbReference type="PANTHER" id="PTHR19134:SF562">
    <property type="entry name" value="PROTEIN-TYROSINE-PHOSPHATASE"/>
    <property type="match status" value="1"/>
</dbReference>
<evidence type="ECO:0000256" key="2">
    <source>
        <dbReference type="ARBA" id="ARBA00013064"/>
    </source>
</evidence>
<keyword evidence="4" id="KW-0904">Protein phosphatase</keyword>
<name>A0AAV7JF10_9METZ</name>
<dbReference type="CDD" id="cd00047">
    <property type="entry name" value="PTPc"/>
    <property type="match status" value="1"/>
</dbReference>
<dbReference type="EC" id="3.1.3.48" evidence="2"/>
<evidence type="ECO:0000256" key="7">
    <source>
        <dbReference type="SAM" id="SignalP"/>
    </source>
</evidence>
<evidence type="ECO:0000256" key="5">
    <source>
        <dbReference type="ARBA" id="ARBA00051722"/>
    </source>
</evidence>
<dbReference type="SMART" id="SM00194">
    <property type="entry name" value="PTPc"/>
    <property type="match status" value="2"/>
</dbReference>
<protein>
    <recommendedName>
        <fullName evidence="2">protein-tyrosine-phosphatase</fullName>
        <ecNumber evidence="2">3.1.3.48</ecNumber>
    </recommendedName>
</protein>
<feature type="domain" description="Ig-like" evidence="11">
    <location>
        <begin position="154"/>
        <end position="251"/>
    </location>
</feature>
<feature type="chain" id="PRO_5043698025" description="protein-tyrosine-phosphatase" evidence="7">
    <location>
        <begin position="23"/>
        <end position="996"/>
    </location>
</feature>
<dbReference type="PROSITE" id="PS50056">
    <property type="entry name" value="TYR_PHOSPHATASE_2"/>
    <property type="match status" value="2"/>
</dbReference>
<dbReference type="InterPro" id="IPR016186">
    <property type="entry name" value="C-type_lectin-like/link_sf"/>
</dbReference>
<organism evidence="12 13">
    <name type="scientific">Oopsacas minuta</name>
    <dbReference type="NCBI Taxonomy" id="111878"/>
    <lineage>
        <taxon>Eukaryota</taxon>
        <taxon>Metazoa</taxon>
        <taxon>Porifera</taxon>
        <taxon>Hexactinellida</taxon>
        <taxon>Hexasterophora</taxon>
        <taxon>Lyssacinosida</taxon>
        <taxon>Leucopsacidae</taxon>
        <taxon>Oopsacas</taxon>
    </lineage>
</organism>
<evidence type="ECO:0000256" key="6">
    <source>
        <dbReference type="SAM" id="Phobius"/>
    </source>
</evidence>
<keyword evidence="6" id="KW-0812">Transmembrane</keyword>
<accession>A0AAV7JF10</accession>
<dbReference type="InterPro" id="IPR007110">
    <property type="entry name" value="Ig-like_dom"/>
</dbReference>
<reference evidence="12 13" key="1">
    <citation type="journal article" date="2023" name="BMC Biol.">
        <title>The compact genome of the sponge Oopsacas minuta (Hexactinellida) is lacking key metazoan core genes.</title>
        <authorList>
            <person name="Santini S."/>
            <person name="Schenkelaars Q."/>
            <person name="Jourda C."/>
            <person name="Duchesne M."/>
            <person name="Belahbib H."/>
            <person name="Rocher C."/>
            <person name="Selva M."/>
            <person name="Riesgo A."/>
            <person name="Vervoort M."/>
            <person name="Leys S.P."/>
            <person name="Kodjabachian L."/>
            <person name="Le Bivic A."/>
            <person name="Borchiellini C."/>
            <person name="Claverie J.M."/>
            <person name="Renard E."/>
        </authorList>
    </citation>
    <scope>NUCLEOTIDE SEQUENCE [LARGE SCALE GENOMIC DNA]</scope>
    <source>
        <strain evidence="12">SPO-2</strain>
    </source>
</reference>
<gene>
    <name evidence="12" type="ORF">LOD99_8877</name>
</gene>
<dbReference type="Proteomes" id="UP001165289">
    <property type="component" value="Unassembled WGS sequence"/>
</dbReference>
<keyword evidence="6" id="KW-1133">Transmembrane helix</keyword>
<dbReference type="PANTHER" id="PTHR19134">
    <property type="entry name" value="RECEPTOR-TYPE TYROSINE-PROTEIN PHOSPHATASE"/>
    <property type="match status" value="1"/>
</dbReference>
<comment type="catalytic activity">
    <reaction evidence="5">
        <text>O-phospho-L-tyrosyl-[protein] + H2O = L-tyrosyl-[protein] + phosphate</text>
        <dbReference type="Rhea" id="RHEA:10684"/>
        <dbReference type="Rhea" id="RHEA-COMP:10136"/>
        <dbReference type="Rhea" id="RHEA-COMP:20101"/>
        <dbReference type="ChEBI" id="CHEBI:15377"/>
        <dbReference type="ChEBI" id="CHEBI:43474"/>
        <dbReference type="ChEBI" id="CHEBI:46858"/>
        <dbReference type="ChEBI" id="CHEBI:61978"/>
        <dbReference type="EC" id="3.1.3.48"/>
    </reaction>
</comment>